<dbReference type="AlphaFoldDB" id="H6RHQ5"/>
<dbReference type="Gene3D" id="3.30.1370.110">
    <property type="match status" value="1"/>
</dbReference>
<feature type="domain" description="Smr" evidence="1">
    <location>
        <begin position="117"/>
        <end position="175"/>
    </location>
</feature>
<dbReference type="InterPro" id="IPR036063">
    <property type="entry name" value="Smr_dom_sf"/>
</dbReference>
<organism evidence="2">
    <name type="scientific">uncultured Flavobacteriia bacterium</name>
    <dbReference type="NCBI Taxonomy" id="212695"/>
    <lineage>
        <taxon>Bacteria</taxon>
        <taxon>Pseudomonadati</taxon>
        <taxon>Bacteroidota</taxon>
        <taxon>Flavobacteriia</taxon>
        <taxon>environmental samples</taxon>
    </lineage>
</organism>
<evidence type="ECO:0000313" key="2">
    <source>
        <dbReference type="EMBL" id="CCG00566.1"/>
    </source>
</evidence>
<reference evidence="2" key="2">
    <citation type="submission" date="2012-02" db="EMBL/GenBank/DDBJ databases">
        <authorList>
            <person name="Genoscope - CEA"/>
        </authorList>
    </citation>
    <scope>NUCLEOTIDE SEQUENCE</scope>
</reference>
<accession>H6RHQ5</accession>
<gene>
    <name evidence="2" type="ORF">VIS_S3DGC10032</name>
</gene>
<sequence length="183" mass="20752">MSFKVGDKICVLDQDIEGVVTSITAAAIEVETTFGFLMKFSARELLILPEEGLKVSNYDVAKIKHLKQDKKPNYKANVSKKERDVPKMEVDLHIGQLTNATNLSNFEMLNIQLDTAQRQLEFAISKKIQKVVFIHGVGAGVLKEELQYLFKRYDGIRVYEGDYKKYGLGATEVYITQQVSREV</sequence>
<protein>
    <recommendedName>
        <fullName evidence="1">Smr domain-containing protein</fullName>
    </recommendedName>
</protein>
<dbReference type="Pfam" id="PF01713">
    <property type="entry name" value="Smr"/>
    <property type="match status" value="1"/>
</dbReference>
<proteinExistence type="predicted"/>
<dbReference type="InterPro" id="IPR002625">
    <property type="entry name" value="Smr_dom"/>
</dbReference>
<evidence type="ECO:0000259" key="1">
    <source>
        <dbReference type="Pfam" id="PF01713"/>
    </source>
</evidence>
<name>H6RHQ5_9BACT</name>
<dbReference type="EMBL" id="FO117611">
    <property type="protein sequence ID" value="CCG00566.1"/>
    <property type="molecule type" value="Genomic_DNA"/>
</dbReference>
<reference evidence="2" key="1">
    <citation type="journal article" date="2012" name="Environ. Microbiol.">
        <title>Genomic content of uncultured Bacteroidetes from contrasting oceanic provinces in the North Atlantic Ocean.</title>
        <authorList>
            <person name="Gomez-Pereira P.R."/>
            <person name="Schuler M."/>
            <person name="Fuchs B.M."/>
            <person name="Bennke C."/>
            <person name="Teeling H."/>
            <person name="Waldmann J."/>
            <person name="Richter M."/>
            <person name="Barbe V."/>
            <person name="Bataille E."/>
            <person name="Glockner F.O."/>
            <person name="Amann R."/>
        </authorList>
    </citation>
    <scope>NUCLEOTIDE SEQUENCE</scope>
</reference>